<evidence type="ECO:0000313" key="12">
    <source>
        <dbReference type="Proteomes" id="UP000248926"/>
    </source>
</evidence>
<evidence type="ECO:0000256" key="7">
    <source>
        <dbReference type="ARBA" id="ARBA00023237"/>
    </source>
</evidence>
<dbReference type="Proteomes" id="UP000248926">
    <property type="component" value="Unassembled WGS sequence"/>
</dbReference>
<accession>A0A328P7W0</accession>
<feature type="domain" description="POTRA" evidence="10">
    <location>
        <begin position="174"/>
        <end position="262"/>
    </location>
</feature>
<keyword evidence="3 8" id="KW-0812">Transmembrane</keyword>
<keyword evidence="4 8" id="KW-0732">Signal</keyword>
<keyword evidence="6 8" id="KW-0472">Membrane</keyword>
<gene>
    <name evidence="8" type="primary">bamA</name>
    <name evidence="11" type="ORF">CA260_05920</name>
</gene>
<evidence type="ECO:0000256" key="5">
    <source>
        <dbReference type="ARBA" id="ARBA00022737"/>
    </source>
</evidence>
<dbReference type="InterPro" id="IPR023707">
    <property type="entry name" value="OM_assembly_BamA"/>
</dbReference>
<dbReference type="InterPro" id="IPR000184">
    <property type="entry name" value="Bac_surfAg_D15"/>
</dbReference>
<keyword evidence="7 8" id="KW-0998">Cell outer membrane</keyword>
<dbReference type="InterPro" id="IPR039910">
    <property type="entry name" value="D15-like"/>
</dbReference>
<dbReference type="GO" id="GO:0043165">
    <property type="term" value="P:Gram-negative-bacterium-type cell outer membrane assembly"/>
    <property type="evidence" value="ECO:0007669"/>
    <property type="project" value="UniProtKB-UniRule"/>
</dbReference>
<dbReference type="HAMAP" id="MF_01430">
    <property type="entry name" value="OM_assembly_BamA"/>
    <property type="match status" value="1"/>
</dbReference>
<dbReference type="RefSeq" id="WP_111981442.1">
    <property type="nucleotide sequence ID" value="NZ_NFZS01000001.1"/>
</dbReference>
<dbReference type="Pfam" id="PF01103">
    <property type="entry name" value="Omp85"/>
    <property type="match status" value="1"/>
</dbReference>
<comment type="function">
    <text evidence="8">Part of the outer membrane protein assembly complex, which is involved in assembly and insertion of beta-barrel proteins into the outer membrane.</text>
</comment>
<dbReference type="FunFam" id="3.10.20.310:FF:000002">
    <property type="entry name" value="Outer membrane protein assembly factor BamA"/>
    <property type="match status" value="1"/>
</dbReference>
<evidence type="ECO:0000313" key="11">
    <source>
        <dbReference type="EMBL" id="RAO77413.1"/>
    </source>
</evidence>
<dbReference type="PANTHER" id="PTHR12815">
    <property type="entry name" value="SORTING AND ASSEMBLY MACHINERY SAMM50 PROTEIN FAMILY MEMBER"/>
    <property type="match status" value="1"/>
</dbReference>
<protein>
    <recommendedName>
        <fullName evidence="8 9">Outer membrane protein assembly factor BamA</fullName>
    </recommendedName>
</protein>
<dbReference type="PROSITE" id="PS51779">
    <property type="entry name" value="POTRA"/>
    <property type="match status" value="5"/>
</dbReference>
<evidence type="ECO:0000256" key="4">
    <source>
        <dbReference type="ARBA" id="ARBA00022729"/>
    </source>
</evidence>
<dbReference type="GO" id="GO:0051205">
    <property type="term" value="P:protein insertion into membrane"/>
    <property type="evidence" value="ECO:0007669"/>
    <property type="project" value="UniProtKB-UniRule"/>
</dbReference>
<keyword evidence="12" id="KW-1185">Reference proteome</keyword>
<dbReference type="InterPro" id="IPR034746">
    <property type="entry name" value="POTRA"/>
</dbReference>
<name>A0A328P7W0_9GAMM</name>
<feature type="domain" description="POTRA" evidence="10">
    <location>
        <begin position="265"/>
        <end position="343"/>
    </location>
</feature>
<organism evidence="11 12">
    <name type="scientific">Dyella jiangningensis</name>
    <dbReference type="NCBI Taxonomy" id="1379159"/>
    <lineage>
        <taxon>Bacteria</taxon>
        <taxon>Pseudomonadati</taxon>
        <taxon>Pseudomonadota</taxon>
        <taxon>Gammaproteobacteria</taxon>
        <taxon>Lysobacterales</taxon>
        <taxon>Rhodanobacteraceae</taxon>
        <taxon>Dyella</taxon>
    </lineage>
</organism>
<sequence length="820" mass="91662" precursor="true">MKRIAALILLASLSANALAFEPFVVSDIRIDGLSRISQGTVLNYLPVNRGDRLTNDSAQRAIRALYQTKFFSDVEVDREGDIMVIKVVERPSIAKLNIRGNKDIKEDDLRKGLKEIGLSEGETFDRLSLDRVQQELVRQYYNRGKYNVSVEPHVTNLDRNRVAIDIEIREGKVAKIKEINIVGNKAFTDKEIRKGFESDTSNWMSWYSKDDQYSREKLSGDLEKLQSYYMDRGYADFGVDSTQVTIAPDKRTMYIAASVKEGDIYTISEVHLLGELILPEDSLKQLVYVKKGDTFNRKAIEASTNSIKSILASIGYAFAKVTPVPKLDKDKRTVDLTLYIEPGKRVYVRRVIFQGNTRTEDDVMRREMRQLEGSWFSQPAIDRSKIRLQRLGYFKTVNIDKALVPGTEDQVDLTAKVEEQSAGSLMFGVGYSQYSGIILSASVSQNNFLGTGDSFTVGASRSDYSTSVNASYFNPYLTDSGVGIGYNAGFTKSNYADTNSDFVNYESSMKSFSSFLSFPISETDNIRTGLGISSNKINLAYEYQTFDANGNPTGQTTTVNYSPQIMIDYQNAIGHKTIHTWDATIGWTHDTRNGYWAPTRGGLISLSTDIALPGSTVQYYKIFGEANHYWPIGKGFVLYLDGQVGYGKAYGQTFDYNGGTSYKAGDPVTFPFWENYYSGGVRDVRGFQDNTLGPRVCTGTNADGSPIQPNKDGTCTGGYYSYAQPIGGAFKVLGTAELYLPLPFLKDINTARVSWFVDVGNVYQDYQSFKASELRASTGISLHWQAPIGPLIINFAVPLRTQQADNHYEERIQFTFGSQF</sequence>
<evidence type="ECO:0000256" key="2">
    <source>
        <dbReference type="ARBA" id="ARBA00022452"/>
    </source>
</evidence>
<proteinExistence type="inferred from homology"/>
<evidence type="ECO:0000256" key="1">
    <source>
        <dbReference type="ARBA" id="ARBA00004370"/>
    </source>
</evidence>
<feature type="domain" description="POTRA" evidence="10">
    <location>
        <begin position="23"/>
        <end position="90"/>
    </location>
</feature>
<feature type="domain" description="POTRA" evidence="10">
    <location>
        <begin position="346"/>
        <end position="420"/>
    </location>
</feature>
<dbReference type="Gene3D" id="2.40.160.50">
    <property type="entry name" value="membrane protein fhac: a member of the omp85/tpsb transporter family"/>
    <property type="match status" value="1"/>
</dbReference>
<dbReference type="PANTHER" id="PTHR12815:SF23">
    <property type="entry name" value="OUTER MEMBRANE PROTEIN ASSEMBLY FACTOR BAMA"/>
    <property type="match status" value="1"/>
</dbReference>
<reference evidence="11 12" key="1">
    <citation type="journal article" date="2018" name="Genet. Mol. Biol.">
        <title>The genome sequence of Dyella jiangningensis FCAV SCS01 from a lignocellulose-decomposing microbial consortium metagenome reveals potential for biotechnological applications.</title>
        <authorList>
            <person name="Desiderato J.G."/>
            <person name="Alvarenga D.O."/>
            <person name="Constancio M.T.L."/>
            <person name="Alves L.M.C."/>
            <person name="Varani A.M."/>
        </authorList>
    </citation>
    <scope>NUCLEOTIDE SEQUENCE [LARGE SCALE GENOMIC DNA]</scope>
    <source>
        <strain evidence="11 12">FCAV SCS01</strain>
    </source>
</reference>
<feature type="signal peptide" evidence="8">
    <location>
        <begin position="1"/>
        <end position="19"/>
    </location>
</feature>
<dbReference type="Gene3D" id="3.10.20.310">
    <property type="entry name" value="membrane protein fhac"/>
    <property type="match status" value="5"/>
</dbReference>
<feature type="domain" description="POTRA" evidence="10">
    <location>
        <begin position="91"/>
        <end position="171"/>
    </location>
</feature>
<keyword evidence="2 8" id="KW-1134">Transmembrane beta strand</keyword>
<evidence type="ECO:0000256" key="3">
    <source>
        <dbReference type="ARBA" id="ARBA00022692"/>
    </source>
</evidence>
<dbReference type="PIRSF" id="PIRSF006076">
    <property type="entry name" value="OM_assembly_OMP85"/>
    <property type="match status" value="1"/>
</dbReference>
<dbReference type="Pfam" id="PF07244">
    <property type="entry name" value="POTRA"/>
    <property type="match status" value="5"/>
</dbReference>
<evidence type="ECO:0000256" key="8">
    <source>
        <dbReference type="HAMAP-Rule" id="MF_01430"/>
    </source>
</evidence>
<keyword evidence="5 8" id="KW-0677">Repeat</keyword>
<dbReference type="GO" id="GO:1990063">
    <property type="term" value="C:Bam protein complex"/>
    <property type="evidence" value="ECO:0007669"/>
    <property type="project" value="TreeGrafter"/>
</dbReference>
<evidence type="ECO:0000256" key="6">
    <source>
        <dbReference type="ARBA" id="ARBA00023136"/>
    </source>
</evidence>
<dbReference type="AlphaFoldDB" id="A0A328P7W0"/>
<dbReference type="NCBIfam" id="TIGR03303">
    <property type="entry name" value="OM_YaeT"/>
    <property type="match status" value="1"/>
</dbReference>
<dbReference type="FunFam" id="3.10.20.310:FF:000015">
    <property type="entry name" value="Outer membrane protein assembly factor BamA"/>
    <property type="match status" value="1"/>
</dbReference>
<dbReference type="EMBL" id="NFZS01000001">
    <property type="protein sequence ID" value="RAO77413.1"/>
    <property type="molecule type" value="Genomic_DNA"/>
</dbReference>
<comment type="caution">
    <text evidence="11">The sequence shown here is derived from an EMBL/GenBank/DDBJ whole genome shotgun (WGS) entry which is preliminary data.</text>
</comment>
<dbReference type="OrthoDB" id="9803054at2"/>
<comment type="similarity">
    <text evidence="8">Belongs to the BamA family.</text>
</comment>
<evidence type="ECO:0000256" key="9">
    <source>
        <dbReference type="NCBIfam" id="TIGR03303"/>
    </source>
</evidence>
<evidence type="ECO:0000259" key="10">
    <source>
        <dbReference type="PROSITE" id="PS51779"/>
    </source>
</evidence>
<feature type="chain" id="PRO_5016472996" description="Outer membrane protein assembly factor BamA" evidence="8">
    <location>
        <begin position="20"/>
        <end position="820"/>
    </location>
</feature>
<comment type="subcellular location">
    <subcellularLocation>
        <location evidence="8">Cell outer membrane</location>
    </subcellularLocation>
    <subcellularLocation>
        <location evidence="1">Membrane</location>
    </subcellularLocation>
</comment>
<comment type="subunit">
    <text evidence="8">Part of the Bam complex.</text>
</comment>
<dbReference type="InterPro" id="IPR010827">
    <property type="entry name" value="BamA/TamA_POTRA"/>
</dbReference>